<reference evidence="1" key="1">
    <citation type="submission" date="2016-10" db="EMBL/GenBank/DDBJ databases">
        <authorList>
            <person name="Varghese N."/>
            <person name="Submissions S."/>
        </authorList>
    </citation>
    <scope>NUCLEOTIDE SEQUENCE [LARGE SCALE GENOMIC DNA]</scope>
    <source>
        <strain evidence="1">YR281</strain>
    </source>
</reference>
<name>A0A7Z7FMY0_9BURK</name>
<dbReference type="AlphaFoldDB" id="A0A7Z7FMY0"/>
<comment type="caution">
    <text evidence="1">The sequence shown here is derived from an EMBL/GenBank/DDBJ whole genome shotgun (WGS) entry which is preliminary data.</text>
</comment>
<keyword evidence="2" id="KW-1185">Reference proteome</keyword>
<gene>
    <name evidence="1" type="ORF">SAMN04487926_13029</name>
</gene>
<sequence length="114" mass="12675">MPDTSELKRENSSSRIIYEALERMGPKTQSQIAAAANVTVSCACKCLKLRESSGYVRRAGRTVNSKGISIGRQPWLYARTIKTLPELRTGLLPDPPSANELRDIMNAIIRRKNS</sequence>
<accession>A0A7Z7FMY0</accession>
<dbReference type="EMBL" id="FNDI01000030">
    <property type="protein sequence ID" value="SDJ01930.1"/>
    <property type="molecule type" value="Genomic_DNA"/>
</dbReference>
<evidence type="ECO:0000313" key="2">
    <source>
        <dbReference type="Proteomes" id="UP000198900"/>
    </source>
</evidence>
<protein>
    <recommendedName>
        <fullName evidence="3">MarR family transcriptional regulator</fullName>
    </recommendedName>
</protein>
<dbReference type="RefSeq" id="WP_167306609.1">
    <property type="nucleotide sequence ID" value="NZ_FNDI01000030.1"/>
</dbReference>
<evidence type="ECO:0000313" key="1">
    <source>
        <dbReference type="EMBL" id="SDJ01930.1"/>
    </source>
</evidence>
<dbReference type="Proteomes" id="UP000198900">
    <property type="component" value="Unassembled WGS sequence"/>
</dbReference>
<organism evidence="1 2">
    <name type="scientific">Paraburkholderia steynii</name>
    <dbReference type="NCBI Taxonomy" id="1245441"/>
    <lineage>
        <taxon>Bacteria</taxon>
        <taxon>Pseudomonadati</taxon>
        <taxon>Pseudomonadota</taxon>
        <taxon>Betaproteobacteria</taxon>
        <taxon>Burkholderiales</taxon>
        <taxon>Burkholderiaceae</taxon>
        <taxon>Paraburkholderia</taxon>
    </lineage>
</organism>
<proteinExistence type="predicted"/>
<evidence type="ECO:0008006" key="3">
    <source>
        <dbReference type="Google" id="ProtNLM"/>
    </source>
</evidence>